<evidence type="ECO:0000259" key="1">
    <source>
        <dbReference type="PROSITE" id="PS50105"/>
    </source>
</evidence>
<sequence>MTWDTPVVVDFVERFCGTSQYIEPIFFNCINGKLLLYLTIEGWNEIGIKSVAHRYALVGWSKRVLEGGSTFVPKNITLPSFHTSQNVTMTSQSEALEYNLQPQEKTTLPDLVSDSISSHVVIPLNGARPITYDRIFYPRKVKEMYSTVGKSFLIKYYREAWASFNKGMVNIRELFEMGFCGQDKEDFSSINLRNSREKSNQILEFIKENMKHIPPLDFGKLGLLPWRVEDVYMKVLEHRNYIRKCGKEWWM</sequence>
<protein>
    <recommendedName>
        <fullName evidence="1">SAM domain-containing protein</fullName>
    </recommendedName>
</protein>
<dbReference type="Gene3D" id="1.10.150.50">
    <property type="entry name" value="Transcription Factor, Ets-1"/>
    <property type="match status" value="1"/>
</dbReference>
<dbReference type="OrthoDB" id="2008478at2759"/>
<keyword evidence="3" id="KW-1185">Reference proteome</keyword>
<dbReference type="InterPro" id="IPR001660">
    <property type="entry name" value="SAM"/>
</dbReference>
<comment type="caution">
    <text evidence="2">The sequence shown here is derived from an EMBL/GenBank/DDBJ whole genome shotgun (WGS) entry which is preliminary data.</text>
</comment>
<dbReference type="Proteomes" id="UP000886520">
    <property type="component" value="Chromosome 14"/>
</dbReference>
<name>A0A9D4ZET0_ADICA</name>
<gene>
    <name evidence="2" type="ORF">GOP47_0014374</name>
</gene>
<evidence type="ECO:0000313" key="2">
    <source>
        <dbReference type="EMBL" id="KAI5070031.1"/>
    </source>
</evidence>
<dbReference type="AlphaFoldDB" id="A0A9D4ZET0"/>
<dbReference type="SUPFAM" id="SSF47769">
    <property type="entry name" value="SAM/Pointed domain"/>
    <property type="match status" value="1"/>
</dbReference>
<evidence type="ECO:0000313" key="3">
    <source>
        <dbReference type="Proteomes" id="UP000886520"/>
    </source>
</evidence>
<reference evidence="2" key="1">
    <citation type="submission" date="2021-01" db="EMBL/GenBank/DDBJ databases">
        <title>Adiantum capillus-veneris genome.</title>
        <authorList>
            <person name="Fang Y."/>
            <person name="Liao Q."/>
        </authorList>
    </citation>
    <scope>NUCLEOTIDE SEQUENCE</scope>
    <source>
        <strain evidence="2">H3</strain>
        <tissue evidence="2">Leaf</tissue>
    </source>
</reference>
<dbReference type="InterPro" id="IPR013761">
    <property type="entry name" value="SAM/pointed_sf"/>
</dbReference>
<dbReference type="EMBL" id="JABFUD020000014">
    <property type="protein sequence ID" value="KAI5070031.1"/>
    <property type="molecule type" value="Genomic_DNA"/>
</dbReference>
<feature type="domain" description="SAM" evidence="1">
    <location>
        <begin position="3"/>
        <end position="58"/>
    </location>
</feature>
<accession>A0A9D4ZET0</accession>
<proteinExistence type="predicted"/>
<dbReference type="PROSITE" id="PS50105">
    <property type="entry name" value="SAM_DOMAIN"/>
    <property type="match status" value="1"/>
</dbReference>
<organism evidence="2 3">
    <name type="scientific">Adiantum capillus-veneris</name>
    <name type="common">Maidenhair fern</name>
    <dbReference type="NCBI Taxonomy" id="13818"/>
    <lineage>
        <taxon>Eukaryota</taxon>
        <taxon>Viridiplantae</taxon>
        <taxon>Streptophyta</taxon>
        <taxon>Embryophyta</taxon>
        <taxon>Tracheophyta</taxon>
        <taxon>Polypodiopsida</taxon>
        <taxon>Polypodiidae</taxon>
        <taxon>Polypodiales</taxon>
        <taxon>Pteridineae</taxon>
        <taxon>Pteridaceae</taxon>
        <taxon>Vittarioideae</taxon>
        <taxon>Adiantum</taxon>
    </lineage>
</organism>